<dbReference type="PANTHER" id="PTHR12645:SF0">
    <property type="entry name" value="FAD-LINKED SULFHYDRYL OXIDASE ALR"/>
    <property type="match status" value="1"/>
</dbReference>
<name>A0A5C7I6C1_9ROSI</name>
<accession>A0A5C7I6C1</accession>
<feature type="domain" description="ERV/ALR sulfhydryl oxidase" evidence="7">
    <location>
        <begin position="1"/>
        <end position="64"/>
    </location>
</feature>
<evidence type="ECO:0000313" key="8">
    <source>
        <dbReference type="EMBL" id="TXG64092.1"/>
    </source>
</evidence>
<dbReference type="PROSITE" id="PS51324">
    <property type="entry name" value="ERV_ALR"/>
    <property type="match status" value="1"/>
</dbReference>
<evidence type="ECO:0000313" key="9">
    <source>
        <dbReference type="Proteomes" id="UP000323000"/>
    </source>
</evidence>
<evidence type="ECO:0000256" key="5">
    <source>
        <dbReference type="ARBA" id="ARBA00023157"/>
    </source>
</evidence>
<dbReference type="SUPFAM" id="SSF69000">
    <property type="entry name" value="FAD-dependent thiol oxidase"/>
    <property type="match status" value="1"/>
</dbReference>
<evidence type="ECO:0000256" key="2">
    <source>
        <dbReference type="ARBA" id="ARBA00022630"/>
    </source>
</evidence>
<reference evidence="9" key="1">
    <citation type="journal article" date="2019" name="Gigascience">
        <title>De novo genome assembly of the endangered Acer yangbiense, a plant species with extremely small populations endemic to Yunnan Province, China.</title>
        <authorList>
            <person name="Yang J."/>
            <person name="Wariss H.M."/>
            <person name="Tao L."/>
            <person name="Zhang R."/>
            <person name="Yun Q."/>
            <person name="Hollingsworth P."/>
            <person name="Dao Z."/>
            <person name="Luo G."/>
            <person name="Guo H."/>
            <person name="Ma Y."/>
            <person name="Sun W."/>
        </authorList>
    </citation>
    <scope>NUCLEOTIDE SEQUENCE [LARGE SCALE GENOMIC DNA]</scope>
    <source>
        <strain evidence="9">cv. Malutang</strain>
    </source>
</reference>
<dbReference type="EMBL" id="VAHF01000004">
    <property type="protein sequence ID" value="TXG64092.1"/>
    <property type="molecule type" value="Genomic_DNA"/>
</dbReference>
<dbReference type="Gene3D" id="1.20.120.310">
    <property type="entry name" value="ERV/ALR sulfhydryl oxidase domain"/>
    <property type="match status" value="1"/>
</dbReference>
<protein>
    <recommendedName>
        <fullName evidence="6">Sulfhydryl oxidase</fullName>
        <ecNumber evidence="6">1.8.3.2</ecNumber>
    </recommendedName>
</protein>
<evidence type="ECO:0000256" key="3">
    <source>
        <dbReference type="ARBA" id="ARBA00022827"/>
    </source>
</evidence>
<dbReference type="PANTHER" id="PTHR12645">
    <property type="entry name" value="ALR/ERV"/>
    <property type="match status" value="1"/>
</dbReference>
<dbReference type="Proteomes" id="UP000323000">
    <property type="component" value="Chromosome 4"/>
</dbReference>
<proteinExistence type="predicted"/>
<comment type="cofactor">
    <cofactor evidence="1 6">
        <name>FAD</name>
        <dbReference type="ChEBI" id="CHEBI:57692"/>
    </cofactor>
</comment>
<evidence type="ECO:0000256" key="6">
    <source>
        <dbReference type="RuleBase" id="RU371123"/>
    </source>
</evidence>
<keyword evidence="3 6" id="KW-0274">FAD</keyword>
<dbReference type="GO" id="GO:0005739">
    <property type="term" value="C:mitochondrion"/>
    <property type="evidence" value="ECO:0007669"/>
    <property type="project" value="TreeGrafter"/>
</dbReference>
<keyword evidence="4 6" id="KW-0560">Oxidoreductase</keyword>
<keyword evidence="2 6" id="KW-0285">Flavoprotein</keyword>
<dbReference type="Pfam" id="PF04777">
    <property type="entry name" value="Evr1_Alr"/>
    <property type="match status" value="1"/>
</dbReference>
<evidence type="ECO:0000259" key="7">
    <source>
        <dbReference type="PROSITE" id="PS51324"/>
    </source>
</evidence>
<dbReference type="EC" id="1.8.3.2" evidence="6"/>
<comment type="catalytic activity">
    <reaction evidence="6">
        <text>2 R'C(R)SH + O2 = R'C(R)S-S(R)CR' + H2O2</text>
        <dbReference type="Rhea" id="RHEA:17357"/>
        <dbReference type="ChEBI" id="CHEBI:15379"/>
        <dbReference type="ChEBI" id="CHEBI:16240"/>
        <dbReference type="ChEBI" id="CHEBI:16520"/>
        <dbReference type="ChEBI" id="CHEBI:17412"/>
        <dbReference type="EC" id="1.8.3.2"/>
    </reaction>
</comment>
<dbReference type="AlphaFoldDB" id="A0A5C7I6C1"/>
<evidence type="ECO:0000256" key="4">
    <source>
        <dbReference type="ARBA" id="ARBA00023002"/>
    </source>
</evidence>
<gene>
    <name evidence="8" type="ORF">EZV62_011086</name>
</gene>
<comment type="caution">
    <text evidence="8">The sequence shown here is derived from an EMBL/GenBank/DDBJ whole genome shotgun (WGS) entry which is preliminary data.</text>
</comment>
<organism evidence="8 9">
    <name type="scientific">Acer yangbiense</name>
    <dbReference type="NCBI Taxonomy" id="1000413"/>
    <lineage>
        <taxon>Eukaryota</taxon>
        <taxon>Viridiplantae</taxon>
        <taxon>Streptophyta</taxon>
        <taxon>Embryophyta</taxon>
        <taxon>Tracheophyta</taxon>
        <taxon>Spermatophyta</taxon>
        <taxon>Magnoliopsida</taxon>
        <taxon>eudicotyledons</taxon>
        <taxon>Gunneridae</taxon>
        <taxon>Pentapetalae</taxon>
        <taxon>rosids</taxon>
        <taxon>malvids</taxon>
        <taxon>Sapindales</taxon>
        <taxon>Sapindaceae</taxon>
        <taxon>Hippocastanoideae</taxon>
        <taxon>Acereae</taxon>
        <taxon>Acer</taxon>
    </lineage>
</organism>
<dbReference type="OrthoDB" id="17199at2759"/>
<keyword evidence="9" id="KW-1185">Reference proteome</keyword>
<sequence>MAILSQMYPCKECADHFKEVLRANPVQTGSHDEFSQWLCHVYNVVNRRFLCLIYGFIQTALANWCSPVNELMRGGVSWSASNAHVTCRGLRILETYLSSGACMKFGIQDSMLPMLDENIVLL</sequence>
<evidence type="ECO:0000256" key="1">
    <source>
        <dbReference type="ARBA" id="ARBA00001974"/>
    </source>
</evidence>
<dbReference type="InterPro" id="IPR017905">
    <property type="entry name" value="ERV/ALR_sulphydryl_oxidase"/>
</dbReference>
<dbReference type="GO" id="GO:0016971">
    <property type="term" value="F:flavin-dependent sulfhydryl oxidase activity"/>
    <property type="evidence" value="ECO:0007669"/>
    <property type="project" value="InterPro"/>
</dbReference>
<keyword evidence="5" id="KW-1015">Disulfide bond</keyword>
<dbReference type="InterPro" id="IPR036774">
    <property type="entry name" value="ERV/ALR_sulphydryl_oxid_sf"/>
</dbReference>
<dbReference type="GO" id="GO:0050660">
    <property type="term" value="F:flavin adenine dinucleotide binding"/>
    <property type="evidence" value="ECO:0007669"/>
    <property type="project" value="TreeGrafter"/>
</dbReference>
<dbReference type="InterPro" id="IPR039799">
    <property type="entry name" value="ALR/ERV"/>
</dbReference>